<dbReference type="InterPro" id="IPR017853">
    <property type="entry name" value="GH"/>
</dbReference>
<dbReference type="Gene3D" id="2.80.10.50">
    <property type="match status" value="3"/>
</dbReference>
<dbReference type="InterPro" id="IPR026891">
    <property type="entry name" value="Fn3-like"/>
</dbReference>
<comment type="subcellular location">
    <subcellularLocation>
        <location evidence="1">Secreted</location>
    </subcellularLocation>
</comment>
<dbReference type="InterPro" id="IPR036881">
    <property type="entry name" value="Glyco_hydro_3_C_sf"/>
</dbReference>
<feature type="domain" description="Ricin B lectin" evidence="11">
    <location>
        <begin position="934"/>
        <end position="1059"/>
    </location>
</feature>
<feature type="chain" id="PRO_5046197985" description="Probable beta-glucosidase G" evidence="10">
    <location>
        <begin position="19"/>
        <end position="1060"/>
    </location>
</feature>
<feature type="domain" description="Ricin B lectin" evidence="11">
    <location>
        <begin position="800"/>
        <end position="926"/>
    </location>
</feature>
<dbReference type="PANTHER" id="PTHR42715:SF12">
    <property type="entry name" value="BETA-GLUCOSIDASE G-RELATED"/>
    <property type="match status" value="1"/>
</dbReference>
<dbReference type="CDD" id="cd23451">
    <property type="entry name" value="beta-trefoil_Ricin_laminarinase"/>
    <property type="match status" value="2"/>
</dbReference>
<name>A0ABU7P3L5_9ACTN</name>
<dbReference type="Pfam" id="PF01915">
    <property type="entry name" value="Glyco_hydro_3_C"/>
    <property type="match status" value="1"/>
</dbReference>
<dbReference type="Proteomes" id="UP001344658">
    <property type="component" value="Unassembled WGS sequence"/>
</dbReference>
<evidence type="ECO:0000313" key="13">
    <source>
        <dbReference type="EMBL" id="MEE4540391.1"/>
    </source>
</evidence>
<dbReference type="InterPro" id="IPR015919">
    <property type="entry name" value="Cadherin-like_sf"/>
</dbReference>
<evidence type="ECO:0000256" key="2">
    <source>
        <dbReference type="ARBA" id="ARBA00005336"/>
    </source>
</evidence>
<keyword evidence="5 13" id="KW-0378">Hydrolase</keyword>
<dbReference type="InterPro" id="IPR050288">
    <property type="entry name" value="Cellulose_deg_GH3"/>
</dbReference>
<dbReference type="InterPro" id="IPR000772">
    <property type="entry name" value="Ricin_B_lectin"/>
</dbReference>
<feature type="signal peptide" evidence="10">
    <location>
        <begin position="1"/>
        <end position="18"/>
    </location>
</feature>
<dbReference type="InterPro" id="IPR002772">
    <property type="entry name" value="Glyco_hydro_3_C"/>
</dbReference>
<dbReference type="GO" id="GO:0016787">
    <property type="term" value="F:hydrolase activity"/>
    <property type="evidence" value="ECO:0007669"/>
    <property type="project" value="UniProtKB-KW"/>
</dbReference>
<dbReference type="Pfam" id="PF00652">
    <property type="entry name" value="Ricin_B_lectin"/>
    <property type="match status" value="2"/>
</dbReference>
<dbReference type="SUPFAM" id="SSF49313">
    <property type="entry name" value="Cadherin-like"/>
    <property type="match status" value="1"/>
</dbReference>
<evidence type="ECO:0000256" key="4">
    <source>
        <dbReference type="ARBA" id="ARBA00022729"/>
    </source>
</evidence>
<sequence length="1060" mass="106781">MLIAATALGLGAAGLVVAEVPASAQTTAAAASAASNACPWVGANTPISSRVNQLLGRMSLTQEISMMTGARGSSFVGETPAIGSLCIPAVNLEDGPAGVADGMTGVTQLPAPVSAAATWDTAAEADYGTVIGAEEAAKGSHVDLGPTINIVRDPRWGRAFESIGEDPYLNGVLGAAEIRGVQSTGELAQVKHLAAYNQETHRNTNSDNVIVDQRTLQEIYLPAFAETVGSGAASSVMCSYSTVNGTYACQNPDIMNGVIHQQFGSDAFITSDWGALHTTAGGANAGLDQDMPGDDGYYGGALQSAVSGGQVSRATIDAAVRRILTQMFGFGLFDNVSTGSPRATVTSSAHTATARQVAAQGTVLLKNAGNQLPLTSATKSIAVIGADASTSVRSAGGGSASVKAGSVVSPLAGITARAGSGVSVTYDSGSSSSSAATAASKANVAVVFVSKSESEGGDLSDIDLAGSDNALISAVAKANPHTVVVLNTGSAVTMPWLSSVSGVFEAWYSGQEDGHAIADLLFGDVNPSGHLPVTFPTSLSQVPANTAAQWPGADNKVQYSEGLKVGYRHYDATQQTPLFPFGFGLSYTSFGFSDLSVGSLTRGGSATVTAKVTNTGSRAGSEVAQLYVVDPASSGEPSKQLQGFRKVTLAAGASTTVSFPVTEQNLRHWNTGANNWTTDTGAYGIRVGDSAANIPLTGTLNVTSGQLGRPVTVTDPGPQATIAGATVSVPVTAKDSTSGQTPTFSATGLPAGLSISASGTITGKPTGAGTTTVDVTAKDGNGAFATTSFVWTISPSNAGVPVTPLVGQGGKCLDLGADDNTDGAKVDIYTCNGTSGQSWSHLADNTLRTAGKCLDAKAAGTADGTLVQIYDCNGSGAQVWSSGANGSLVNPASGKCLDDPKASTTDGTQLQLYTCNGTAGQSWVSPAAGVAGPTGQVTGIAGLCLDVRAASNDDRTPVQTYTCNGSYAQQWTIGTDGTIRSLGKCLDVLAAGTADKTAIDLFSCNGTGAQTWSYTSSSKALRNPASGKCLDVPAAGTTPGTQLDIYTCNGSAAQQWNLPS</sequence>
<dbReference type="Pfam" id="PF14310">
    <property type="entry name" value="Fn3-like"/>
    <property type="match status" value="1"/>
</dbReference>
<organism evidence="13 14">
    <name type="scientific">Actinacidiphila polyblastidii</name>
    <dbReference type="NCBI Taxonomy" id="3110430"/>
    <lineage>
        <taxon>Bacteria</taxon>
        <taxon>Bacillati</taxon>
        <taxon>Actinomycetota</taxon>
        <taxon>Actinomycetes</taxon>
        <taxon>Kitasatosporales</taxon>
        <taxon>Streptomycetaceae</taxon>
        <taxon>Actinacidiphila</taxon>
    </lineage>
</organism>
<evidence type="ECO:0000256" key="10">
    <source>
        <dbReference type="SAM" id="SignalP"/>
    </source>
</evidence>
<evidence type="ECO:0000256" key="7">
    <source>
        <dbReference type="ARBA" id="ARBA00041276"/>
    </source>
</evidence>
<evidence type="ECO:0000256" key="8">
    <source>
        <dbReference type="ARBA" id="ARBA00041601"/>
    </source>
</evidence>
<dbReference type="InterPro" id="IPR013783">
    <property type="entry name" value="Ig-like_fold"/>
</dbReference>
<dbReference type="InterPro" id="IPR001764">
    <property type="entry name" value="Glyco_hydro_3_N"/>
</dbReference>
<dbReference type="Gene3D" id="2.60.40.10">
    <property type="entry name" value="Immunoglobulins"/>
    <property type="match status" value="2"/>
</dbReference>
<keyword evidence="14" id="KW-1185">Reference proteome</keyword>
<comment type="similarity">
    <text evidence="2">Belongs to the glycosyl hydrolase 3 family.</text>
</comment>
<dbReference type="InterPro" id="IPR036962">
    <property type="entry name" value="Glyco_hydro_3_N_sf"/>
</dbReference>
<dbReference type="PRINTS" id="PR00133">
    <property type="entry name" value="GLHYDRLASE3"/>
</dbReference>
<evidence type="ECO:0000256" key="5">
    <source>
        <dbReference type="ARBA" id="ARBA00022801"/>
    </source>
</evidence>
<protein>
    <recommendedName>
        <fullName evidence="6">Probable beta-glucosidase G</fullName>
    </recommendedName>
    <alternativeName>
        <fullName evidence="7">Beta-D-glucoside glucohydrolase G</fullName>
    </alternativeName>
    <alternativeName>
        <fullName evidence="8">Cellobiase G</fullName>
    </alternativeName>
    <alternativeName>
        <fullName evidence="9">Gentiobiase G</fullName>
    </alternativeName>
</protein>
<dbReference type="PROSITE" id="PS50231">
    <property type="entry name" value="RICIN_B_LECTIN"/>
    <property type="match status" value="2"/>
</dbReference>
<dbReference type="SMART" id="SM01217">
    <property type="entry name" value="Fn3_like"/>
    <property type="match status" value="1"/>
</dbReference>
<evidence type="ECO:0000259" key="12">
    <source>
        <dbReference type="SMART" id="SM01217"/>
    </source>
</evidence>
<keyword evidence="3" id="KW-0964">Secreted</keyword>
<comment type="caution">
    <text evidence="13">The sequence shown here is derived from an EMBL/GenBank/DDBJ whole genome shotgun (WGS) entry which is preliminary data.</text>
</comment>
<dbReference type="SUPFAM" id="SSF51445">
    <property type="entry name" value="(Trans)glycosidases"/>
    <property type="match status" value="1"/>
</dbReference>
<evidence type="ECO:0000256" key="3">
    <source>
        <dbReference type="ARBA" id="ARBA00022525"/>
    </source>
</evidence>
<dbReference type="SUPFAM" id="SSF50370">
    <property type="entry name" value="Ricin B-like lectins"/>
    <property type="match status" value="2"/>
</dbReference>
<dbReference type="PANTHER" id="PTHR42715">
    <property type="entry name" value="BETA-GLUCOSIDASE"/>
    <property type="match status" value="1"/>
</dbReference>
<dbReference type="Gene3D" id="3.40.50.1700">
    <property type="entry name" value="Glycoside hydrolase family 3 C-terminal domain"/>
    <property type="match status" value="1"/>
</dbReference>
<dbReference type="Pfam" id="PF00933">
    <property type="entry name" value="Glyco_hydro_3"/>
    <property type="match status" value="1"/>
</dbReference>
<dbReference type="RefSeq" id="WP_330792063.1">
    <property type="nucleotide sequence ID" value="NZ_JAZEWV010000001.1"/>
</dbReference>
<evidence type="ECO:0000259" key="11">
    <source>
        <dbReference type="SMART" id="SM00458"/>
    </source>
</evidence>
<evidence type="ECO:0000256" key="1">
    <source>
        <dbReference type="ARBA" id="ARBA00004613"/>
    </source>
</evidence>
<accession>A0ABU7P3L5</accession>
<dbReference type="SUPFAM" id="SSF52279">
    <property type="entry name" value="Beta-D-glucan exohydrolase, C-terminal domain"/>
    <property type="match status" value="1"/>
</dbReference>
<keyword evidence="4 10" id="KW-0732">Signal</keyword>
<evidence type="ECO:0000313" key="14">
    <source>
        <dbReference type="Proteomes" id="UP001344658"/>
    </source>
</evidence>
<dbReference type="EMBL" id="JAZEWV010000001">
    <property type="protein sequence ID" value="MEE4540391.1"/>
    <property type="molecule type" value="Genomic_DNA"/>
</dbReference>
<evidence type="ECO:0000256" key="6">
    <source>
        <dbReference type="ARBA" id="ARBA00039579"/>
    </source>
</evidence>
<gene>
    <name evidence="13" type="ORF">V2S66_00220</name>
</gene>
<evidence type="ECO:0000256" key="9">
    <source>
        <dbReference type="ARBA" id="ARBA00041808"/>
    </source>
</evidence>
<dbReference type="SMART" id="SM00458">
    <property type="entry name" value="RICIN"/>
    <property type="match status" value="2"/>
</dbReference>
<proteinExistence type="inferred from homology"/>
<feature type="domain" description="Fibronectin type III-like" evidence="12">
    <location>
        <begin position="622"/>
        <end position="691"/>
    </location>
</feature>
<reference evidence="13 14" key="1">
    <citation type="submission" date="2023-12" db="EMBL/GenBank/DDBJ databases">
        <title>Streptomyces sp. V4-01.</title>
        <authorList>
            <person name="Somphong A."/>
            <person name="Phongsopitanun W."/>
        </authorList>
    </citation>
    <scope>NUCLEOTIDE SEQUENCE [LARGE SCALE GENOMIC DNA]</scope>
    <source>
        <strain evidence="13 14">V4-01</strain>
    </source>
</reference>
<dbReference type="InterPro" id="IPR035992">
    <property type="entry name" value="Ricin_B-like_lectins"/>
</dbReference>
<dbReference type="Gene3D" id="3.20.20.300">
    <property type="entry name" value="Glycoside hydrolase, family 3, N-terminal domain"/>
    <property type="match status" value="1"/>
</dbReference>